<dbReference type="GO" id="GO:0016779">
    <property type="term" value="F:nucleotidyltransferase activity"/>
    <property type="evidence" value="ECO:0007669"/>
    <property type="project" value="UniProtKB-KW"/>
</dbReference>
<dbReference type="Proteomes" id="UP001244564">
    <property type="component" value="Chromosome"/>
</dbReference>
<accession>A0ABY8KDT3</accession>
<name>A0ABY8KDT3_9BACI</name>
<evidence type="ECO:0000313" key="2">
    <source>
        <dbReference type="Proteomes" id="UP001244564"/>
    </source>
</evidence>
<proteinExistence type="predicted"/>
<evidence type="ECO:0000313" key="1">
    <source>
        <dbReference type="EMBL" id="WGF37675.1"/>
    </source>
</evidence>
<dbReference type="EMBL" id="CP122283">
    <property type="protein sequence ID" value="WGF37675.1"/>
    <property type="molecule type" value="Genomic_DNA"/>
</dbReference>
<keyword evidence="1" id="KW-0808">Transferase</keyword>
<keyword evidence="1" id="KW-0548">Nucleotidyltransferase</keyword>
<organism evidence="1 2">
    <name type="scientific">Lysinibacillus capsici</name>
    <dbReference type="NCBI Taxonomy" id="2115968"/>
    <lineage>
        <taxon>Bacteria</taxon>
        <taxon>Bacillati</taxon>
        <taxon>Bacillota</taxon>
        <taxon>Bacilli</taxon>
        <taxon>Bacillales</taxon>
        <taxon>Bacillaceae</taxon>
        <taxon>Lysinibacillus</taxon>
    </lineage>
</organism>
<dbReference type="Gene3D" id="3.90.550.10">
    <property type="entry name" value="Spore Coat Polysaccharide Biosynthesis Protein SpsA, Chain A"/>
    <property type="match status" value="1"/>
</dbReference>
<dbReference type="PANTHER" id="PTHR21485:SF6">
    <property type="entry name" value="N-ACYLNEURAMINATE CYTIDYLYLTRANSFERASE-RELATED"/>
    <property type="match status" value="1"/>
</dbReference>
<dbReference type="PANTHER" id="PTHR21485">
    <property type="entry name" value="HAD SUPERFAMILY MEMBERS CMAS AND KDSC"/>
    <property type="match status" value="1"/>
</dbReference>
<dbReference type="InterPro" id="IPR029044">
    <property type="entry name" value="Nucleotide-diphossugar_trans"/>
</dbReference>
<dbReference type="InterPro" id="IPR050793">
    <property type="entry name" value="CMP-NeuNAc_synthase"/>
</dbReference>
<gene>
    <name evidence="1" type="ORF">QBO96_18450</name>
</gene>
<protein>
    <submittedName>
        <fullName evidence="1">Acylneuraminate cytidylyltransferase family protein</fullName>
        <ecNumber evidence="1">2.7.7.-</ecNumber>
    </submittedName>
</protein>
<dbReference type="CDD" id="cd02513">
    <property type="entry name" value="CMP-NeuAc_Synthase"/>
    <property type="match status" value="1"/>
</dbReference>
<sequence>MTARCLAVIPARGGSKGVPGKNIRLLAGKPLIAWTIEAAKRSKYITTTIVSTDDEEISTVAIEYGAEVPFIRPAHLAEDDTPGVAPILHALEQCPDYDYVVVLQPTSPLRTAEDIDGTIEKMFKNDGDFCVSVAEAAQSPYWMYTLNKDDVMQPLIDSPLVVRRQELPKAYILNGAVYVAKVEELKKTESFITSETVAYEMPEERSFDIDVEKDFFVCENIMQPLVE</sequence>
<keyword evidence="2" id="KW-1185">Reference proteome</keyword>
<dbReference type="InterPro" id="IPR003329">
    <property type="entry name" value="Cytidylyl_trans"/>
</dbReference>
<dbReference type="RefSeq" id="WP_279493970.1">
    <property type="nucleotide sequence ID" value="NZ_CP122283.1"/>
</dbReference>
<dbReference type="EC" id="2.7.7.-" evidence="1"/>
<dbReference type="Pfam" id="PF02348">
    <property type="entry name" value="CTP_transf_3"/>
    <property type="match status" value="1"/>
</dbReference>
<dbReference type="SUPFAM" id="SSF53448">
    <property type="entry name" value="Nucleotide-diphospho-sugar transferases"/>
    <property type="match status" value="1"/>
</dbReference>
<reference evidence="1 2" key="1">
    <citation type="submission" date="2023-04" db="EMBL/GenBank/DDBJ databases">
        <title>Genomic of Lysinibacillus capsici TSBLM.</title>
        <authorList>
            <person name="Hu X.S."/>
            <person name="Yu C.H."/>
        </authorList>
    </citation>
    <scope>NUCLEOTIDE SEQUENCE [LARGE SCALE GENOMIC DNA]</scope>
    <source>
        <strain evidence="1 2">TSBLM</strain>
    </source>
</reference>